<dbReference type="PRINTS" id="PR01021">
    <property type="entry name" value="OMPADOMAIN"/>
</dbReference>
<dbReference type="Proteomes" id="UP000192277">
    <property type="component" value="Unassembled WGS sequence"/>
</dbReference>
<dbReference type="Pfam" id="PF13568">
    <property type="entry name" value="OMP_b-brl_2"/>
    <property type="match status" value="1"/>
</dbReference>
<dbReference type="PANTHER" id="PTHR30329:SF21">
    <property type="entry name" value="LIPOPROTEIN YIAD-RELATED"/>
    <property type="match status" value="1"/>
</dbReference>
<evidence type="ECO:0000256" key="5">
    <source>
        <dbReference type="PROSITE-ProRule" id="PRU00473"/>
    </source>
</evidence>
<feature type="chain" id="PRO_5045461699" description="OmpA-like domain-containing protein" evidence="7">
    <location>
        <begin position="20"/>
        <end position="498"/>
    </location>
</feature>
<comment type="caution">
    <text evidence="9">The sequence shown here is derived from an EMBL/GenBank/DDBJ whole genome shotgun (WGS) entry which is preliminary data.</text>
</comment>
<accession>A0ABX3NP27</accession>
<protein>
    <recommendedName>
        <fullName evidence="8">OmpA-like domain-containing protein</fullName>
    </recommendedName>
</protein>
<dbReference type="Gene3D" id="3.30.1330.60">
    <property type="entry name" value="OmpA-like domain"/>
    <property type="match status" value="1"/>
</dbReference>
<dbReference type="InterPro" id="IPR025665">
    <property type="entry name" value="Beta-barrel_OMP_2"/>
</dbReference>
<evidence type="ECO:0000256" key="6">
    <source>
        <dbReference type="SAM" id="MobiDB-lite"/>
    </source>
</evidence>
<evidence type="ECO:0000256" key="4">
    <source>
        <dbReference type="ARBA" id="ARBA00023237"/>
    </source>
</evidence>
<evidence type="ECO:0000313" key="10">
    <source>
        <dbReference type="Proteomes" id="UP000192277"/>
    </source>
</evidence>
<dbReference type="Pfam" id="PF00691">
    <property type="entry name" value="OmpA"/>
    <property type="match status" value="1"/>
</dbReference>
<name>A0ABX3NP27_9BACT</name>
<evidence type="ECO:0000256" key="3">
    <source>
        <dbReference type="ARBA" id="ARBA00023136"/>
    </source>
</evidence>
<sequence>MKKLYALLLLTSTLYSANAQMRLGIIGGPQSSSVKETNYLPEWNKTTEPFYTKRSGLHLGIIGEIPLGYTNKFFFQPGLIFSNKGRKFARYYDTSSAKTDTLYYSNNFYTNYIDMPLNIAVKLRMGKKSNFLISAGPYLSFFYSGKSSWEKRDTSLHFKQDESNIQVGKNTGMVKTFDFGVNARVGFELGNVLLTGFISQGLSNFYKATYNGTFKNHVIGASLGFWLNKKVVLTNDKDGDGVPDKADACPDVPGSAKAGGCPDKDGDGVADAVDKCPDVAGLARDRGCPILDRDNDTVLDDVDQCPDVPGTFKYHGCPIPDTDGDGLNDEVDLCPDKAGPAEFNGCPIPDTDGDGVNDKEDKCPTVAGTVANKGCPEIKKEIVEKVNYAAKKIFFITGSDKIALESHSALNNVVAILRTNPTLKLLIEGHTDNVGKPATNLILSQKRADAVKNYLVQKGLDANRLEAKGYGQEKPVDDNSTPAGRAANRRVELHLSQQ</sequence>
<dbReference type="EMBL" id="LWBO01000077">
    <property type="protein sequence ID" value="OQP40309.1"/>
    <property type="molecule type" value="Genomic_DNA"/>
</dbReference>
<feature type="signal peptide" evidence="7">
    <location>
        <begin position="1"/>
        <end position="19"/>
    </location>
</feature>
<dbReference type="CDD" id="cd07185">
    <property type="entry name" value="OmpA_C-like"/>
    <property type="match status" value="1"/>
</dbReference>
<dbReference type="PANTHER" id="PTHR30329">
    <property type="entry name" value="STATOR ELEMENT OF FLAGELLAR MOTOR COMPLEX"/>
    <property type="match status" value="1"/>
</dbReference>
<evidence type="ECO:0000256" key="2">
    <source>
        <dbReference type="ARBA" id="ARBA00022729"/>
    </source>
</evidence>
<dbReference type="RefSeq" id="WP_014217799.1">
    <property type="nucleotide sequence ID" value="NZ_LWBO01000077.1"/>
</dbReference>
<organism evidence="9 10">
    <name type="scientific">Niastella koreensis</name>
    <dbReference type="NCBI Taxonomy" id="354356"/>
    <lineage>
        <taxon>Bacteria</taxon>
        <taxon>Pseudomonadati</taxon>
        <taxon>Bacteroidota</taxon>
        <taxon>Chitinophagia</taxon>
        <taxon>Chitinophagales</taxon>
        <taxon>Chitinophagaceae</taxon>
        <taxon>Niastella</taxon>
    </lineage>
</organism>
<dbReference type="SUPFAM" id="SSF103088">
    <property type="entry name" value="OmpA-like"/>
    <property type="match status" value="1"/>
</dbReference>
<dbReference type="PROSITE" id="PS51123">
    <property type="entry name" value="OMPA_2"/>
    <property type="match status" value="1"/>
</dbReference>
<keyword evidence="2 7" id="KW-0732">Signal</keyword>
<gene>
    <name evidence="9" type="ORF">A4D02_15430</name>
</gene>
<dbReference type="InterPro" id="IPR003367">
    <property type="entry name" value="Thrombospondin_3-like_rpt"/>
</dbReference>
<comment type="subcellular location">
    <subcellularLocation>
        <location evidence="1">Cell outer membrane</location>
    </subcellularLocation>
</comment>
<dbReference type="InterPro" id="IPR028974">
    <property type="entry name" value="TSP_type-3_rpt"/>
</dbReference>
<proteinExistence type="predicted"/>
<evidence type="ECO:0000256" key="7">
    <source>
        <dbReference type="SAM" id="SignalP"/>
    </source>
</evidence>
<dbReference type="InterPro" id="IPR036737">
    <property type="entry name" value="OmpA-like_sf"/>
</dbReference>
<keyword evidence="4" id="KW-0998">Cell outer membrane</keyword>
<dbReference type="InterPro" id="IPR006665">
    <property type="entry name" value="OmpA-like"/>
</dbReference>
<feature type="region of interest" description="Disordered" evidence="6">
    <location>
        <begin position="467"/>
        <end position="487"/>
    </location>
</feature>
<reference evidence="9 10" key="1">
    <citation type="submission" date="2016-04" db="EMBL/GenBank/DDBJ databases">
        <authorList>
            <person name="Chen L."/>
            <person name="Zhuang W."/>
            <person name="Wang G."/>
        </authorList>
    </citation>
    <scope>NUCLEOTIDE SEQUENCE [LARGE SCALE GENOMIC DNA]</scope>
    <source>
        <strain evidence="10">GR20</strain>
    </source>
</reference>
<dbReference type="InterPro" id="IPR050330">
    <property type="entry name" value="Bact_OuterMem_StrucFunc"/>
</dbReference>
<evidence type="ECO:0000259" key="8">
    <source>
        <dbReference type="PROSITE" id="PS51123"/>
    </source>
</evidence>
<keyword evidence="10" id="KW-1185">Reference proteome</keyword>
<evidence type="ECO:0000256" key="1">
    <source>
        <dbReference type="ARBA" id="ARBA00004442"/>
    </source>
</evidence>
<dbReference type="SUPFAM" id="SSF103647">
    <property type="entry name" value="TSP type-3 repeat"/>
    <property type="match status" value="1"/>
</dbReference>
<dbReference type="Gene3D" id="4.10.1080.10">
    <property type="entry name" value="TSP type-3 repeat"/>
    <property type="match status" value="2"/>
</dbReference>
<dbReference type="InterPro" id="IPR006664">
    <property type="entry name" value="OMP_bac"/>
</dbReference>
<keyword evidence="3 5" id="KW-0472">Membrane</keyword>
<feature type="domain" description="OmpA-like" evidence="8">
    <location>
        <begin position="382"/>
        <end position="498"/>
    </location>
</feature>
<dbReference type="Pfam" id="PF02412">
    <property type="entry name" value="TSP_3"/>
    <property type="match status" value="4"/>
</dbReference>
<dbReference type="PRINTS" id="PR01023">
    <property type="entry name" value="NAFLGMOTY"/>
</dbReference>
<evidence type="ECO:0000313" key="9">
    <source>
        <dbReference type="EMBL" id="OQP40309.1"/>
    </source>
</evidence>